<dbReference type="STRING" id="1802525.A2975_01680"/>
<accession>A0A1F8C3U1</accession>
<organism evidence="1 2">
    <name type="scientific">Candidatus Woesebacteria bacterium RIFCSPLOWO2_01_FULL_44_14</name>
    <dbReference type="NCBI Taxonomy" id="1802525"/>
    <lineage>
        <taxon>Bacteria</taxon>
        <taxon>Candidatus Woeseibacteriota</taxon>
    </lineage>
</organism>
<sequence length="92" mass="10485">MRNLVATNIRLPKEDLEMYRQMAIEAGVSFAEFTRKALEDKTRAVVFGGNKISKKSAARKDESIWKLKPFSSGIRDGARNHDKYIYGDPHNV</sequence>
<evidence type="ECO:0000313" key="2">
    <source>
        <dbReference type="Proteomes" id="UP000178429"/>
    </source>
</evidence>
<dbReference type="AlphaFoldDB" id="A0A1F8C3U1"/>
<reference evidence="1 2" key="1">
    <citation type="journal article" date="2016" name="Nat. Commun.">
        <title>Thousands of microbial genomes shed light on interconnected biogeochemical processes in an aquifer system.</title>
        <authorList>
            <person name="Anantharaman K."/>
            <person name="Brown C.T."/>
            <person name="Hug L.A."/>
            <person name="Sharon I."/>
            <person name="Castelle C.J."/>
            <person name="Probst A.J."/>
            <person name="Thomas B.C."/>
            <person name="Singh A."/>
            <person name="Wilkins M.J."/>
            <person name="Karaoz U."/>
            <person name="Brodie E.L."/>
            <person name="Williams K.H."/>
            <person name="Hubbard S.S."/>
            <person name="Banfield J.F."/>
        </authorList>
    </citation>
    <scope>NUCLEOTIDE SEQUENCE [LARGE SCALE GENOMIC DNA]</scope>
</reference>
<evidence type="ECO:0008006" key="3">
    <source>
        <dbReference type="Google" id="ProtNLM"/>
    </source>
</evidence>
<dbReference type="Proteomes" id="UP000178429">
    <property type="component" value="Unassembled WGS sequence"/>
</dbReference>
<proteinExistence type="predicted"/>
<comment type="caution">
    <text evidence="1">The sequence shown here is derived from an EMBL/GenBank/DDBJ whole genome shotgun (WGS) entry which is preliminary data.</text>
</comment>
<gene>
    <name evidence="1" type="ORF">A2975_01680</name>
</gene>
<protein>
    <recommendedName>
        <fullName evidence="3">Ribbon-helix-helix protein CopG domain-containing protein</fullName>
    </recommendedName>
</protein>
<name>A0A1F8C3U1_9BACT</name>
<dbReference type="EMBL" id="MGHL01000001">
    <property type="protein sequence ID" value="OGM70963.1"/>
    <property type="molecule type" value="Genomic_DNA"/>
</dbReference>
<evidence type="ECO:0000313" key="1">
    <source>
        <dbReference type="EMBL" id="OGM70963.1"/>
    </source>
</evidence>